<proteinExistence type="predicted"/>
<dbReference type="EMBL" id="KI663210">
    <property type="protein sequence ID" value="ETN72723.1"/>
    <property type="molecule type" value="Genomic_DNA"/>
</dbReference>
<gene>
    <name evidence="1" type="ORF">NECAME_13771</name>
</gene>
<dbReference type="Proteomes" id="UP000053676">
    <property type="component" value="Unassembled WGS sequence"/>
</dbReference>
<organism evidence="1 2">
    <name type="scientific">Necator americanus</name>
    <name type="common">Human hookworm</name>
    <dbReference type="NCBI Taxonomy" id="51031"/>
    <lineage>
        <taxon>Eukaryota</taxon>
        <taxon>Metazoa</taxon>
        <taxon>Ecdysozoa</taxon>
        <taxon>Nematoda</taxon>
        <taxon>Chromadorea</taxon>
        <taxon>Rhabditida</taxon>
        <taxon>Rhabditina</taxon>
        <taxon>Rhabditomorpha</taxon>
        <taxon>Strongyloidea</taxon>
        <taxon>Ancylostomatidae</taxon>
        <taxon>Bunostominae</taxon>
        <taxon>Necator</taxon>
    </lineage>
</organism>
<protein>
    <submittedName>
        <fullName evidence="1">Uncharacterized protein</fullName>
    </submittedName>
</protein>
<dbReference type="KEGG" id="nai:NECAME_13771"/>
<evidence type="ECO:0000313" key="2">
    <source>
        <dbReference type="Proteomes" id="UP000053676"/>
    </source>
</evidence>
<keyword evidence="2" id="KW-1185">Reference proteome</keyword>
<dbReference type="AlphaFoldDB" id="W2ST86"/>
<evidence type="ECO:0000313" key="1">
    <source>
        <dbReference type="EMBL" id="ETN72723.1"/>
    </source>
</evidence>
<dbReference type="OrthoDB" id="7668193at2759"/>
<sequence length="123" mass="13781">MAESASAKFRVGMSRPPPQPIFVHHGFMGGVTSCALINKNNCNGLLVGTTAGRCELYDAETYVLIRTVYGDFYLDSDFILPMCSFSLDNKLEVKVYECELEEKALQLIRNPMTDESGARRFEE</sequence>
<reference evidence="2" key="1">
    <citation type="journal article" date="2014" name="Nat. Genet.">
        <title>Genome of the human hookworm Necator americanus.</title>
        <authorList>
            <person name="Tang Y.T."/>
            <person name="Gao X."/>
            <person name="Rosa B.A."/>
            <person name="Abubucker S."/>
            <person name="Hallsworth-Pepin K."/>
            <person name="Martin J."/>
            <person name="Tyagi R."/>
            <person name="Heizer E."/>
            <person name="Zhang X."/>
            <person name="Bhonagiri-Palsikar V."/>
            <person name="Minx P."/>
            <person name="Warren W.C."/>
            <person name="Wang Q."/>
            <person name="Zhan B."/>
            <person name="Hotez P.J."/>
            <person name="Sternberg P.W."/>
            <person name="Dougall A."/>
            <person name="Gaze S.T."/>
            <person name="Mulvenna J."/>
            <person name="Sotillo J."/>
            <person name="Ranganathan S."/>
            <person name="Rabelo E.M."/>
            <person name="Wilson R.K."/>
            <person name="Felgner P.L."/>
            <person name="Bethony J."/>
            <person name="Hawdon J.M."/>
            <person name="Gasser R.B."/>
            <person name="Loukas A."/>
            <person name="Mitreva M."/>
        </authorList>
    </citation>
    <scope>NUCLEOTIDE SEQUENCE [LARGE SCALE GENOMIC DNA]</scope>
</reference>
<accession>W2ST86</accession>
<name>W2ST86_NECAM</name>